<dbReference type="EMBL" id="JAJSBI010000006">
    <property type="protein sequence ID" value="MCD9875063.1"/>
    <property type="molecule type" value="Genomic_DNA"/>
</dbReference>
<accession>A0A9Q3VPK7</accession>
<comment type="caution">
    <text evidence="1">The sequence shown here is derived from an EMBL/GenBank/DDBJ whole genome shotgun (WGS) entry which is preliminary data.</text>
</comment>
<organism evidence="1 2">
    <name type="scientific">Streptomyces guryensis</name>
    <dbReference type="NCBI Taxonomy" id="2886947"/>
    <lineage>
        <taxon>Bacteria</taxon>
        <taxon>Bacillati</taxon>
        <taxon>Actinomycetota</taxon>
        <taxon>Actinomycetes</taxon>
        <taxon>Kitasatosporales</taxon>
        <taxon>Streptomycetaceae</taxon>
        <taxon>Streptomyces</taxon>
    </lineage>
</organism>
<dbReference type="RefSeq" id="WP_232649183.1">
    <property type="nucleotide sequence ID" value="NZ_JAJSBI010000006.1"/>
</dbReference>
<sequence length="255" mass="28557">MRNAPGKKPAQWPYEELLARHWRPVFEYAELCTAQGAAAGVLTASAFTRVFLNTQRMAGPKAAWRSELLATVHRVAADWAQDPRRGAWLHPDLQFRYGQAGAHPSTPENRRLVHQAFQRLPEPARCLLWHVEVDAEKVEAQAVLLGIAPETAADRLESSRALFRHACVAAHRDLAPDEMCLPFSRLLEVSVQRGGTHLVPDLQHHIAGCQHCRYAAEQFDHSGDRLGVLIAEAVLTWGARSYFAWRPARRTTDVA</sequence>
<dbReference type="Proteomes" id="UP001108029">
    <property type="component" value="Unassembled WGS sequence"/>
</dbReference>
<gene>
    <name evidence="1" type="ORF">LJ657_15540</name>
</gene>
<reference evidence="1" key="1">
    <citation type="submission" date="2021-12" db="EMBL/GenBank/DDBJ databases">
        <authorList>
            <person name="Lee J.-H."/>
            <person name="Kim S.-B."/>
        </authorList>
    </citation>
    <scope>NUCLEOTIDE SEQUENCE</scope>
    <source>
        <strain evidence="1">NR30</strain>
    </source>
</reference>
<keyword evidence="2" id="KW-1185">Reference proteome</keyword>
<proteinExistence type="predicted"/>
<dbReference type="AlphaFoldDB" id="A0A9Q3VPK7"/>
<name>A0A9Q3VPK7_9ACTN</name>
<evidence type="ECO:0000313" key="2">
    <source>
        <dbReference type="Proteomes" id="UP001108029"/>
    </source>
</evidence>
<protein>
    <submittedName>
        <fullName evidence="1">Uncharacterized protein</fullName>
    </submittedName>
</protein>
<evidence type="ECO:0000313" key="1">
    <source>
        <dbReference type="EMBL" id="MCD9875063.1"/>
    </source>
</evidence>